<dbReference type="STRING" id="74649.A0A2P6QR57"/>
<keyword evidence="2" id="KW-0238">DNA-binding</keyword>
<sequence length="188" mass="21277">MYICLGAMQRGFKAGCRPILGLDGCHLKSAYGGQLLSAVGLDPNNTTYVVAYAMVEMESKDSWDWFLRLLSKDLNITGEGNGFTFISDKQKGLLPACEEVLPLADHRFCVRHLWTNFNKLFPGKVMKDQLWAIAKSTTMAYYWKELVLMKQMDPGAYDWLTGMSTSFWCFLILDETLRTGVELTLATF</sequence>
<keyword evidence="6" id="KW-1185">Reference proteome</keyword>
<protein>
    <submittedName>
        <fullName evidence="5">Putative transposase, mutator type, MULE transposase domain-containing protein</fullName>
    </submittedName>
</protein>
<dbReference type="AlphaFoldDB" id="A0A2P6QR57"/>
<organism evidence="5 6">
    <name type="scientific">Rosa chinensis</name>
    <name type="common">China rose</name>
    <dbReference type="NCBI Taxonomy" id="74649"/>
    <lineage>
        <taxon>Eukaryota</taxon>
        <taxon>Viridiplantae</taxon>
        <taxon>Streptophyta</taxon>
        <taxon>Embryophyta</taxon>
        <taxon>Tracheophyta</taxon>
        <taxon>Spermatophyta</taxon>
        <taxon>Magnoliopsida</taxon>
        <taxon>eudicotyledons</taxon>
        <taxon>Gunneridae</taxon>
        <taxon>Pentapetalae</taxon>
        <taxon>rosids</taxon>
        <taxon>fabids</taxon>
        <taxon>Rosales</taxon>
        <taxon>Rosaceae</taxon>
        <taxon>Rosoideae</taxon>
        <taxon>Rosoideae incertae sedis</taxon>
        <taxon>Rosa</taxon>
    </lineage>
</organism>
<dbReference type="OMA" id="IAKSTTM"/>
<name>A0A2P6QR57_ROSCH</name>
<keyword evidence="1" id="KW-0815">Transposition</keyword>
<evidence type="ECO:0000256" key="1">
    <source>
        <dbReference type="ARBA" id="ARBA00022578"/>
    </source>
</evidence>
<dbReference type="PANTHER" id="PTHR31973">
    <property type="entry name" value="POLYPROTEIN, PUTATIVE-RELATED"/>
    <property type="match status" value="1"/>
</dbReference>
<comment type="caution">
    <text evidence="5">The sequence shown here is derived from an EMBL/GenBank/DDBJ whole genome shotgun (WGS) entry which is preliminary data.</text>
</comment>
<evidence type="ECO:0000256" key="3">
    <source>
        <dbReference type="ARBA" id="ARBA00023172"/>
    </source>
</evidence>
<dbReference type="Pfam" id="PF10551">
    <property type="entry name" value="MULE"/>
    <property type="match status" value="1"/>
</dbReference>
<dbReference type="PROSITE" id="PS01007">
    <property type="entry name" value="TRANSPOSASE_MUTATOR"/>
    <property type="match status" value="1"/>
</dbReference>
<dbReference type="Proteomes" id="UP000238479">
    <property type="component" value="Chromosome 4"/>
</dbReference>
<dbReference type="EMBL" id="PDCK01000042">
    <property type="protein sequence ID" value="PRQ36663.1"/>
    <property type="molecule type" value="Genomic_DNA"/>
</dbReference>
<reference evidence="5 6" key="1">
    <citation type="journal article" date="2018" name="Nat. Genet.">
        <title>The Rosa genome provides new insights in the design of modern roses.</title>
        <authorList>
            <person name="Bendahmane M."/>
        </authorList>
    </citation>
    <scope>NUCLEOTIDE SEQUENCE [LARGE SCALE GENOMIC DNA]</scope>
    <source>
        <strain evidence="6">cv. Old Blush</strain>
    </source>
</reference>
<dbReference type="InterPro" id="IPR018289">
    <property type="entry name" value="MULE_transposase_dom"/>
</dbReference>
<gene>
    <name evidence="5" type="ORF">RchiOBHm_Chr4g0394101</name>
</gene>
<evidence type="ECO:0000256" key="2">
    <source>
        <dbReference type="ARBA" id="ARBA00023125"/>
    </source>
</evidence>
<dbReference type="GO" id="GO:0006313">
    <property type="term" value="P:DNA transposition"/>
    <property type="evidence" value="ECO:0007669"/>
    <property type="project" value="InterPro"/>
</dbReference>
<dbReference type="Gramene" id="PRQ36663">
    <property type="protein sequence ID" value="PRQ36663"/>
    <property type="gene ID" value="RchiOBHm_Chr4g0394101"/>
</dbReference>
<dbReference type="GO" id="GO:0003677">
    <property type="term" value="F:DNA binding"/>
    <property type="evidence" value="ECO:0007669"/>
    <property type="project" value="UniProtKB-KW"/>
</dbReference>
<evidence type="ECO:0000313" key="6">
    <source>
        <dbReference type="Proteomes" id="UP000238479"/>
    </source>
</evidence>
<dbReference type="GO" id="GO:0004803">
    <property type="term" value="F:transposase activity"/>
    <property type="evidence" value="ECO:0007669"/>
    <property type="project" value="InterPro"/>
</dbReference>
<proteinExistence type="predicted"/>
<accession>A0A2P6QR57</accession>
<evidence type="ECO:0000259" key="4">
    <source>
        <dbReference type="Pfam" id="PF10551"/>
    </source>
</evidence>
<dbReference type="PANTHER" id="PTHR31973:SF191">
    <property type="entry name" value="OS05G0489400 PROTEIN"/>
    <property type="match status" value="1"/>
</dbReference>
<feature type="domain" description="MULE transposase" evidence="4">
    <location>
        <begin position="20"/>
        <end position="115"/>
    </location>
</feature>
<keyword evidence="3" id="KW-0233">DNA recombination</keyword>
<dbReference type="InterPro" id="IPR001207">
    <property type="entry name" value="Transposase_mutator"/>
</dbReference>
<evidence type="ECO:0000313" key="5">
    <source>
        <dbReference type="EMBL" id="PRQ36663.1"/>
    </source>
</evidence>